<reference evidence="1" key="1">
    <citation type="submission" date="2020-07" db="EMBL/GenBank/DDBJ databases">
        <title>Clarias magur genome sequencing, assembly and annotation.</title>
        <authorList>
            <person name="Kushwaha B."/>
            <person name="Kumar R."/>
            <person name="Das P."/>
            <person name="Joshi C.G."/>
            <person name="Kumar D."/>
            <person name="Nagpure N.S."/>
            <person name="Pandey M."/>
            <person name="Agarwal S."/>
            <person name="Srivastava S."/>
            <person name="Singh M."/>
            <person name="Sahoo L."/>
            <person name="Jayasankar P."/>
            <person name="Meher P.K."/>
            <person name="Koringa P.G."/>
            <person name="Iquebal M.A."/>
            <person name="Das S.P."/>
            <person name="Bit A."/>
            <person name="Patnaik S."/>
            <person name="Patel N."/>
            <person name="Shah T.M."/>
            <person name="Hinsu A."/>
            <person name="Jena J.K."/>
        </authorList>
    </citation>
    <scope>NUCLEOTIDE SEQUENCE</scope>
    <source>
        <strain evidence="1">CIFAMagur01</strain>
        <tissue evidence="1">Testis</tissue>
    </source>
</reference>
<sequence length="80" mass="9241">DQEQDSETVNLRCEFQPSASDVFLLTGGTRSLTYPMFVKSFFCHMRSCQRTQSSRESPFPQTTAKQPGRKMPISFLWFLP</sequence>
<evidence type="ECO:0000313" key="1">
    <source>
        <dbReference type="EMBL" id="KAF5898975.1"/>
    </source>
</evidence>
<keyword evidence="2" id="KW-1185">Reference proteome</keyword>
<dbReference type="Proteomes" id="UP000727407">
    <property type="component" value="Unassembled WGS sequence"/>
</dbReference>
<comment type="caution">
    <text evidence="1">The sequence shown here is derived from an EMBL/GenBank/DDBJ whole genome shotgun (WGS) entry which is preliminary data.</text>
</comment>
<proteinExistence type="predicted"/>
<gene>
    <name evidence="1" type="primary">prdm9</name>
    <name evidence="1" type="ORF">DAT39_011313</name>
</gene>
<protein>
    <submittedName>
        <fullName evidence="1">Histone-lysine N-methyltransferase PRDM9</fullName>
    </submittedName>
</protein>
<accession>A0A8J4TPD7</accession>
<dbReference type="AlphaFoldDB" id="A0A8J4TPD7"/>
<organism evidence="1 2">
    <name type="scientific">Clarias magur</name>
    <name type="common">Asian catfish</name>
    <name type="synonym">Macropteronotus magur</name>
    <dbReference type="NCBI Taxonomy" id="1594786"/>
    <lineage>
        <taxon>Eukaryota</taxon>
        <taxon>Metazoa</taxon>
        <taxon>Chordata</taxon>
        <taxon>Craniata</taxon>
        <taxon>Vertebrata</taxon>
        <taxon>Euteleostomi</taxon>
        <taxon>Actinopterygii</taxon>
        <taxon>Neopterygii</taxon>
        <taxon>Teleostei</taxon>
        <taxon>Ostariophysi</taxon>
        <taxon>Siluriformes</taxon>
        <taxon>Clariidae</taxon>
        <taxon>Clarias</taxon>
    </lineage>
</organism>
<evidence type="ECO:0000313" key="2">
    <source>
        <dbReference type="Proteomes" id="UP000727407"/>
    </source>
</evidence>
<dbReference type="EMBL" id="QNUK01000183">
    <property type="protein sequence ID" value="KAF5898975.1"/>
    <property type="molecule type" value="Genomic_DNA"/>
</dbReference>
<feature type="non-terminal residue" evidence="1">
    <location>
        <position position="1"/>
    </location>
</feature>
<name>A0A8J4TPD7_CLAMG</name>